<reference evidence="2 3" key="1">
    <citation type="submission" date="2023-08" db="EMBL/GenBank/DDBJ databases">
        <title>The draft genome sequence of Paracraurococcus sp. LOR1-02.</title>
        <authorList>
            <person name="Kingkaew E."/>
            <person name="Tanasupawat S."/>
        </authorList>
    </citation>
    <scope>NUCLEOTIDE SEQUENCE [LARGE SCALE GENOMIC DNA]</scope>
    <source>
        <strain evidence="2 3">LOR1-02</strain>
    </source>
</reference>
<comment type="caution">
    <text evidence="2">The sequence shown here is derived from an EMBL/GenBank/DDBJ whole genome shotgun (WGS) entry which is preliminary data.</text>
</comment>
<feature type="compositionally biased region" description="Low complexity" evidence="1">
    <location>
        <begin position="21"/>
        <end position="39"/>
    </location>
</feature>
<gene>
    <name evidence="2" type="ORF">Q7A36_25695</name>
</gene>
<keyword evidence="3" id="KW-1185">Reference proteome</keyword>
<dbReference type="EMBL" id="JAUTWS010000034">
    <property type="protein sequence ID" value="MDO9711767.1"/>
    <property type="molecule type" value="Genomic_DNA"/>
</dbReference>
<organism evidence="2 3">
    <name type="scientific">Paracraurococcus lichenis</name>
    <dbReference type="NCBI Taxonomy" id="3064888"/>
    <lineage>
        <taxon>Bacteria</taxon>
        <taxon>Pseudomonadati</taxon>
        <taxon>Pseudomonadota</taxon>
        <taxon>Alphaproteobacteria</taxon>
        <taxon>Acetobacterales</taxon>
        <taxon>Roseomonadaceae</taxon>
        <taxon>Paracraurococcus</taxon>
    </lineage>
</organism>
<dbReference type="Proteomes" id="UP001243009">
    <property type="component" value="Unassembled WGS sequence"/>
</dbReference>
<evidence type="ECO:0000313" key="2">
    <source>
        <dbReference type="EMBL" id="MDO9711767.1"/>
    </source>
</evidence>
<proteinExistence type="predicted"/>
<accession>A0ABT9E6F8</accession>
<dbReference type="RefSeq" id="WP_305106620.1">
    <property type="nucleotide sequence ID" value="NZ_JAUTWS010000034.1"/>
</dbReference>
<evidence type="ECO:0000256" key="1">
    <source>
        <dbReference type="SAM" id="MobiDB-lite"/>
    </source>
</evidence>
<protein>
    <submittedName>
        <fullName evidence="2">Uncharacterized protein</fullName>
    </submittedName>
</protein>
<evidence type="ECO:0000313" key="3">
    <source>
        <dbReference type="Proteomes" id="UP001243009"/>
    </source>
</evidence>
<sequence>MTGAAAVGPGRLVAWLERRTPAQPAPARETATPRPAPAVGEGVEASVAAYCDRAGMPADEPVRLALVAVAAVADRLDDAASRVGREAARQAALGAAQEMRTAAARLVREVRWHRGLLLTALLLAAAGGGWWAGRQMPQPTLAGRLSAAQAETLRWNDLGVLLESCARQSAQAGREWCAFTQGWWLSPPPAPKAGR</sequence>
<feature type="region of interest" description="Disordered" evidence="1">
    <location>
        <begin position="20"/>
        <end position="39"/>
    </location>
</feature>
<name>A0ABT9E6F8_9PROT</name>